<accession>A0ABS1DPV9</accession>
<evidence type="ECO:0000313" key="7">
    <source>
        <dbReference type="EMBL" id="MBK1711503.1"/>
    </source>
</evidence>
<keyword evidence="2 6" id="KW-0812">Transmembrane</keyword>
<feature type="transmembrane region" description="Helical" evidence="6">
    <location>
        <begin position="166"/>
        <end position="186"/>
    </location>
</feature>
<name>A0ABS1DPV9_RUBGE</name>
<evidence type="ECO:0000256" key="5">
    <source>
        <dbReference type="SAM" id="MobiDB-lite"/>
    </source>
</evidence>
<feature type="compositionally biased region" description="Pro residues" evidence="5">
    <location>
        <begin position="271"/>
        <end position="295"/>
    </location>
</feature>
<feature type="transmembrane region" description="Helical" evidence="6">
    <location>
        <begin position="198"/>
        <end position="220"/>
    </location>
</feature>
<protein>
    <recommendedName>
        <fullName evidence="9">Etoposide-induced protein 2.4 (EI24)</fullName>
    </recommendedName>
</protein>
<proteinExistence type="predicted"/>
<feature type="transmembrane region" description="Helical" evidence="6">
    <location>
        <begin position="226"/>
        <end position="255"/>
    </location>
</feature>
<evidence type="ECO:0000256" key="6">
    <source>
        <dbReference type="SAM" id="Phobius"/>
    </source>
</evidence>
<dbReference type="EMBL" id="NRRU01000003">
    <property type="protein sequence ID" value="MBK1711503.1"/>
    <property type="molecule type" value="Genomic_DNA"/>
</dbReference>
<evidence type="ECO:0000256" key="1">
    <source>
        <dbReference type="ARBA" id="ARBA00004141"/>
    </source>
</evidence>
<organism evidence="7 8">
    <name type="scientific">Rubrivivax gelatinosus</name>
    <name type="common">Rhodocyclus gelatinosus</name>
    <name type="synonym">Rhodopseudomonas gelatinosa</name>
    <dbReference type="NCBI Taxonomy" id="28068"/>
    <lineage>
        <taxon>Bacteria</taxon>
        <taxon>Pseudomonadati</taxon>
        <taxon>Pseudomonadota</taxon>
        <taxon>Betaproteobacteria</taxon>
        <taxon>Burkholderiales</taxon>
        <taxon>Sphaerotilaceae</taxon>
        <taxon>Rubrivivax</taxon>
    </lineage>
</organism>
<sequence length="295" mass="32039">MTRLLDAFWRAAAYCLHPRVILWSLLPLLVAGGAAGLAGWMFWESGVAAVRATMEQWALVAMALRWLDSIGADGLHALLAPLVVVALAVPVLIVATLLLVALLVTPAVVDLVAGRRFPLLERRRGGRWWQGLAWSLWCTLVALLALVASIPLWFVPPLALLLPPLIWGWLTYRVYAFDVLAAHADADERRRILAEQRWPLMAMGVVCGYLGAAPTLLWAVSAATLILAPVLIVASVWLYTLVFAFASAWFAHFALDALDRLRRETGAAPAQPLPAEPSPPPPPPPPVTLDPLPPP</sequence>
<evidence type="ECO:0000256" key="2">
    <source>
        <dbReference type="ARBA" id="ARBA00022692"/>
    </source>
</evidence>
<feature type="transmembrane region" description="Helical" evidence="6">
    <location>
        <begin position="132"/>
        <end position="154"/>
    </location>
</feature>
<feature type="transmembrane region" description="Helical" evidence="6">
    <location>
        <begin position="78"/>
        <end position="111"/>
    </location>
</feature>
<reference evidence="7" key="2">
    <citation type="journal article" date="2020" name="Microorganisms">
        <title>Osmotic Adaptation and Compatible Solute Biosynthesis of Phototrophic Bacteria as Revealed from Genome Analyses.</title>
        <authorList>
            <person name="Imhoff J.F."/>
            <person name="Rahn T."/>
            <person name="Kunzel S."/>
            <person name="Keller A."/>
            <person name="Neulinger S.C."/>
        </authorList>
    </citation>
    <scope>NUCLEOTIDE SEQUENCE</scope>
    <source>
        <strain evidence="7">IM 151</strain>
    </source>
</reference>
<evidence type="ECO:0000256" key="3">
    <source>
        <dbReference type="ARBA" id="ARBA00022989"/>
    </source>
</evidence>
<keyword evidence="4 6" id="KW-0472">Membrane</keyword>
<comment type="caution">
    <text evidence="7">The sequence shown here is derived from an EMBL/GenBank/DDBJ whole genome shotgun (WGS) entry which is preliminary data.</text>
</comment>
<evidence type="ECO:0000256" key="4">
    <source>
        <dbReference type="ARBA" id="ARBA00023136"/>
    </source>
</evidence>
<dbReference type="RefSeq" id="WP_200377686.1">
    <property type="nucleotide sequence ID" value="NZ_NRRU01000003.1"/>
</dbReference>
<comment type="subcellular location">
    <subcellularLocation>
        <location evidence="1">Membrane</location>
        <topology evidence="1">Multi-pass membrane protein</topology>
    </subcellularLocation>
</comment>
<feature type="region of interest" description="Disordered" evidence="5">
    <location>
        <begin position="266"/>
        <end position="295"/>
    </location>
</feature>
<keyword evidence="3 6" id="KW-1133">Transmembrane helix</keyword>
<evidence type="ECO:0008006" key="9">
    <source>
        <dbReference type="Google" id="ProtNLM"/>
    </source>
</evidence>
<dbReference type="Pfam" id="PF07264">
    <property type="entry name" value="EI24"/>
    <property type="match status" value="1"/>
</dbReference>
<gene>
    <name evidence="7" type="ORF">CKO43_01760</name>
</gene>
<evidence type="ECO:0000313" key="8">
    <source>
        <dbReference type="Proteomes" id="UP001041814"/>
    </source>
</evidence>
<dbReference type="InterPro" id="IPR059112">
    <property type="entry name" value="CysZ/EI24"/>
</dbReference>
<feature type="transmembrane region" description="Helical" evidence="6">
    <location>
        <begin position="20"/>
        <end position="43"/>
    </location>
</feature>
<keyword evidence="8" id="KW-1185">Reference proteome</keyword>
<reference evidence="7" key="1">
    <citation type="submission" date="2017-08" db="EMBL/GenBank/DDBJ databases">
        <authorList>
            <person name="Imhoff J.F."/>
            <person name="Rahn T."/>
            <person name="Kuenzel S."/>
            <person name="Neulinger S.C."/>
        </authorList>
    </citation>
    <scope>NUCLEOTIDE SEQUENCE</scope>
    <source>
        <strain evidence="7">IM 151</strain>
    </source>
</reference>
<dbReference type="Proteomes" id="UP001041814">
    <property type="component" value="Unassembled WGS sequence"/>
</dbReference>